<gene>
    <name evidence="15" type="ORF">ILUMI_00775</name>
</gene>
<dbReference type="OrthoDB" id="3308at2759"/>
<evidence type="ECO:0000256" key="14">
    <source>
        <dbReference type="RuleBase" id="RU368034"/>
    </source>
</evidence>
<comment type="function">
    <text evidence="12">Accessory subunit of the mitochondrial membrane respiratory chain NADH dehydrogenase (Complex I), that is believed not to be involved in catalysis. Complex I functions in the transfer of electrons from NADH to the respiratory chain. The immediate electron acceptor for the enzyme is believed to be ubiquinone. Involved in the interferon/all-trans-retinoic acid (IFN/RA) induced cell death. This apoptotic activity is inhibited by interaction with viral IRF1. Prevents the transactivation of STAT3 target genes. May play a role in CARD15-mediated innate mucosal responses and serve to regulate intestinal epithelial cell responses to microbes.</text>
</comment>
<keyword evidence="10 14" id="KW-0496">Mitochondrion</keyword>
<evidence type="ECO:0000256" key="3">
    <source>
        <dbReference type="ARBA" id="ARBA00018192"/>
    </source>
</evidence>
<keyword evidence="11 14" id="KW-0472">Membrane</keyword>
<evidence type="ECO:0000256" key="5">
    <source>
        <dbReference type="ARBA" id="ARBA00022660"/>
    </source>
</evidence>
<dbReference type="Proteomes" id="UP000801492">
    <property type="component" value="Unassembled WGS sequence"/>
</dbReference>
<dbReference type="AlphaFoldDB" id="A0A8K0DFM2"/>
<dbReference type="PANTHER" id="PTHR12966:SF0">
    <property type="entry name" value="NADH DEHYDROGENASE [UBIQUINONE] 1 ALPHA SUBCOMPLEX SUBUNIT 13"/>
    <property type="match status" value="1"/>
</dbReference>
<protein>
    <recommendedName>
        <fullName evidence="3 14">NADH dehydrogenase [ubiquinone] 1 alpha subcomplex subunit 13</fullName>
    </recommendedName>
</protein>
<dbReference type="Pfam" id="PF06212">
    <property type="entry name" value="GRIM-19"/>
    <property type="match status" value="1"/>
</dbReference>
<keyword evidence="4 14" id="KW-0813">Transport</keyword>
<keyword evidence="7 14" id="KW-0999">Mitochondrion inner membrane</keyword>
<keyword evidence="5 14" id="KW-0679">Respiratory chain</keyword>
<evidence type="ECO:0000256" key="10">
    <source>
        <dbReference type="ARBA" id="ARBA00023128"/>
    </source>
</evidence>
<keyword evidence="9 14" id="KW-1133">Transmembrane helix</keyword>
<keyword evidence="8 14" id="KW-0249">Electron transport</keyword>
<comment type="subunit">
    <text evidence="13">Complex I is composed of 45 different subunits. Interacts with CARD15, but not with CARD4. Interacts with STAT3, but not with STAT1, STAT2 and STAT5A. Interacts with OLFM4.</text>
</comment>
<sequence length="151" mass="17512">MASASAKLQDMPPSGGYKPINYKRVPAKTYFSGWTMIGGYLGITAGACFLFYLTDKLRHQEELERRSANFALYPMLLAERDREYLKQLRRNRDEEAKLMANVEGWKVGTYYGEPIYNTVPEDTLIEPNYADYFVHANFKDFAKRAHLAYWS</sequence>
<dbReference type="InterPro" id="IPR009346">
    <property type="entry name" value="GRIM-19"/>
</dbReference>
<evidence type="ECO:0000256" key="13">
    <source>
        <dbReference type="ARBA" id="ARBA00046797"/>
    </source>
</evidence>
<organism evidence="15 16">
    <name type="scientific">Ignelater luminosus</name>
    <name type="common">Cucubano</name>
    <name type="synonym">Pyrophorus luminosus</name>
    <dbReference type="NCBI Taxonomy" id="2038154"/>
    <lineage>
        <taxon>Eukaryota</taxon>
        <taxon>Metazoa</taxon>
        <taxon>Ecdysozoa</taxon>
        <taxon>Arthropoda</taxon>
        <taxon>Hexapoda</taxon>
        <taxon>Insecta</taxon>
        <taxon>Pterygota</taxon>
        <taxon>Neoptera</taxon>
        <taxon>Endopterygota</taxon>
        <taxon>Coleoptera</taxon>
        <taxon>Polyphaga</taxon>
        <taxon>Elateriformia</taxon>
        <taxon>Elateroidea</taxon>
        <taxon>Elateridae</taxon>
        <taxon>Agrypninae</taxon>
        <taxon>Pyrophorini</taxon>
        <taxon>Ignelater</taxon>
    </lineage>
</organism>
<evidence type="ECO:0000256" key="9">
    <source>
        <dbReference type="ARBA" id="ARBA00022989"/>
    </source>
</evidence>
<keyword evidence="16" id="KW-1185">Reference proteome</keyword>
<name>A0A8K0DFM2_IGNLU</name>
<accession>A0A8K0DFM2</accession>
<dbReference type="EMBL" id="VTPC01000546">
    <property type="protein sequence ID" value="KAF2905405.1"/>
    <property type="molecule type" value="Genomic_DNA"/>
</dbReference>
<comment type="caution">
    <text evidence="15">The sequence shown here is derived from an EMBL/GenBank/DDBJ whole genome shotgun (WGS) entry which is preliminary data.</text>
</comment>
<comment type="similarity">
    <text evidence="2 14">Belongs to the complex I NDUFA13 subunit family.</text>
</comment>
<dbReference type="GO" id="GO:0005743">
    <property type="term" value="C:mitochondrial inner membrane"/>
    <property type="evidence" value="ECO:0007669"/>
    <property type="project" value="UniProtKB-SubCell"/>
</dbReference>
<evidence type="ECO:0000256" key="2">
    <source>
        <dbReference type="ARBA" id="ARBA00007312"/>
    </source>
</evidence>
<evidence type="ECO:0000256" key="4">
    <source>
        <dbReference type="ARBA" id="ARBA00022448"/>
    </source>
</evidence>
<dbReference type="GO" id="GO:0045271">
    <property type="term" value="C:respiratory chain complex I"/>
    <property type="evidence" value="ECO:0007669"/>
    <property type="project" value="UniProtKB-UniRule"/>
</dbReference>
<evidence type="ECO:0000256" key="8">
    <source>
        <dbReference type="ARBA" id="ARBA00022982"/>
    </source>
</evidence>
<feature type="transmembrane region" description="Helical" evidence="14">
    <location>
        <begin position="31"/>
        <end position="53"/>
    </location>
</feature>
<evidence type="ECO:0000256" key="6">
    <source>
        <dbReference type="ARBA" id="ARBA00022692"/>
    </source>
</evidence>
<proteinExistence type="inferred from homology"/>
<evidence type="ECO:0000256" key="7">
    <source>
        <dbReference type="ARBA" id="ARBA00022792"/>
    </source>
</evidence>
<comment type="function">
    <text evidence="14">Complex I functions in the transfer of electrons from NADH to the respiratory chain. Accessory subunit of the mitochondrial membrane respiratory chain NADH dehydrogenase (Complex I), that is believed not to be involved in catalysis.</text>
</comment>
<evidence type="ECO:0000256" key="1">
    <source>
        <dbReference type="ARBA" id="ARBA00004298"/>
    </source>
</evidence>
<evidence type="ECO:0000313" key="16">
    <source>
        <dbReference type="Proteomes" id="UP000801492"/>
    </source>
</evidence>
<keyword evidence="6 14" id="KW-0812">Transmembrane</keyword>
<comment type="subcellular location">
    <subcellularLocation>
        <location evidence="1 14">Mitochondrion inner membrane</location>
        <topology evidence="1 14">Single-pass membrane protein</topology>
        <orientation evidence="1 14">Matrix side</orientation>
    </subcellularLocation>
</comment>
<reference evidence="15" key="1">
    <citation type="submission" date="2019-08" db="EMBL/GenBank/DDBJ databases">
        <title>The genome of the North American firefly Photinus pyralis.</title>
        <authorList>
            <consortium name="Photinus pyralis genome working group"/>
            <person name="Fallon T.R."/>
            <person name="Sander Lower S.E."/>
            <person name="Weng J.-K."/>
        </authorList>
    </citation>
    <scope>NUCLEOTIDE SEQUENCE</scope>
    <source>
        <strain evidence="15">TRF0915ILg1</strain>
        <tissue evidence="15">Whole body</tissue>
    </source>
</reference>
<evidence type="ECO:0000313" key="15">
    <source>
        <dbReference type="EMBL" id="KAF2905405.1"/>
    </source>
</evidence>
<dbReference type="PANTHER" id="PTHR12966">
    <property type="entry name" value="NADH DEHYDROGENASE UBIQUINONE 1 ALPHA SUBCOMPLEX SUBUNIT 13"/>
    <property type="match status" value="1"/>
</dbReference>
<evidence type="ECO:0000256" key="11">
    <source>
        <dbReference type="ARBA" id="ARBA00023136"/>
    </source>
</evidence>
<evidence type="ECO:0000256" key="12">
    <source>
        <dbReference type="ARBA" id="ARBA00045908"/>
    </source>
</evidence>